<sequence length="190" mass="20418">MTPSAGITINTPDWVESFVPWNRRYATDSEKMHLAIALSQENVSHNTGGPFGAAIFSRDTGALFSVGTNSVVRHNNSVLHAEIVAIMSAQARMGSYTLRSATGLGYELFTSCEPCAMCLGATLWSGVTRLVSAAMREDALHLGFEEGPVFDASLAYLEARGVKIVRGVLREEAKAVLDCYSADHGVIYNG</sequence>
<feature type="domain" description="CMP/dCMP-type deaminase" evidence="1">
    <location>
        <begin position="26"/>
        <end position="157"/>
    </location>
</feature>
<dbReference type="RefSeq" id="WP_109014774.1">
    <property type="nucleotide sequence ID" value="NZ_BDOQ01000003.1"/>
</dbReference>
<dbReference type="GO" id="GO:0047974">
    <property type="term" value="F:guanosine deaminase activity"/>
    <property type="evidence" value="ECO:0007669"/>
    <property type="project" value="TreeGrafter"/>
</dbReference>
<accession>A0A2R5F7R1</accession>
<protein>
    <submittedName>
        <fullName evidence="2">tRNA-specific adenosine deaminase</fullName>
    </submittedName>
</protein>
<dbReference type="EMBL" id="BDOQ01000003">
    <property type="protein sequence ID" value="GBG13588.1"/>
    <property type="molecule type" value="Genomic_DNA"/>
</dbReference>
<comment type="caution">
    <text evidence="2">The sequence shown here is derived from an EMBL/GenBank/DDBJ whole genome shotgun (WGS) entry which is preliminary data.</text>
</comment>
<dbReference type="Pfam" id="PF00383">
    <property type="entry name" value="dCMP_cyt_deam_1"/>
    <property type="match status" value="1"/>
</dbReference>
<dbReference type="GO" id="GO:0006152">
    <property type="term" value="P:purine nucleoside catabolic process"/>
    <property type="evidence" value="ECO:0007669"/>
    <property type="project" value="TreeGrafter"/>
</dbReference>
<evidence type="ECO:0000313" key="2">
    <source>
        <dbReference type="EMBL" id="GBG13588.1"/>
    </source>
</evidence>
<dbReference type="AlphaFoldDB" id="A0A2R5F7R1"/>
<dbReference type="InterPro" id="IPR002125">
    <property type="entry name" value="CMP_dCMP_dom"/>
</dbReference>
<dbReference type="OrthoDB" id="9802676at2"/>
<organism evidence="2 3">
    <name type="scientific">Novimethylophilus kurashikiensis</name>
    <dbReference type="NCBI Taxonomy" id="1825523"/>
    <lineage>
        <taxon>Bacteria</taxon>
        <taxon>Pseudomonadati</taxon>
        <taxon>Pseudomonadota</taxon>
        <taxon>Betaproteobacteria</taxon>
        <taxon>Nitrosomonadales</taxon>
        <taxon>Methylophilaceae</taxon>
        <taxon>Novimethylophilus</taxon>
    </lineage>
</organism>
<dbReference type="PANTHER" id="PTHR11079">
    <property type="entry name" value="CYTOSINE DEAMINASE FAMILY MEMBER"/>
    <property type="match status" value="1"/>
</dbReference>
<name>A0A2R5F7R1_9PROT</name>
<evidence type="ECO:0000313" key="3">
    <source>
        <dbReference type="Proteomes" id="UP000245081"/>
    </source>
</evidence>
<dbReference type="PROSITE" id="PS51747">
    <property type="entry name" value="CYT_DCMP_DEAMINASES_2"/>
    <property type="match status" value="1"/>
</dbReference>
<dbReference type="Gene3D" id="3.40.140.10">
    <property type="entry name" value="Cytidine Deaminase, domain 2"/>
    <property type="match status" value="1"/>
</dbReference>
<reference evidence="2 3" key="1">
    <citation type="journal article" date="2018" name="Environ. Microbiol.">
        <title>Isolation and genomic characterization of Novimethylophilus kurashikiensis gen. nov. sp. nov., a new lanthanide-dependent methylotrophic species of Methylophilaceae.</title>
        <authorList>
            <person name="Lv H."/>
            <person name="Sahin N."/>
            <person name="Tani A."/>
        </authorList>
    </citation>
    <scope>NUCLEOTIDE SEQUENCE [LARGE SCALE GENOMIC DNA]</scope>
    <source>
        <strain evidence="2 3">La2-4</strain>
    </source>
</reference>
<dbReference type="CDD" id="cd01285">
    <property type="entry name" value="nucleoside_deaminase"/>
    <property type="match status" value="1"/>
</dbReference>
<dbReference type="PANTHER" id="PTHR11079:SF161">
    <property type="entry name" value="CMP_DCMP-TYPE DEAMINASE DOMAIN-CONTAINING PROTEIN"/>
    <property type="match status" value="1"/>
</dbReference>
<dbReference type="SUPFAM" id="SSF53927">
    <property type="entry name" value="Cytidine deaminase-like"/>
    <property type="match status" value="1"/>
</dbReference>
<evidence type="ECO:0000259" key="1">
    <source>
        <dbReference type="PROSITE" id="PS51747"/>
    </source>
</evidence>
<gene>
    <name evidence="2" type="ORF">NMK_1139</name>
</gene>
<dbReference type="InterPro" id="IPR016193">
    <property type="entry name" value="Cytidine_deaminase-like"/>
</dbReference>
<proteinExistence type="predicted"/>
<dbReference type="Proteomes" id="UP000245081">
    <property type="component" value="Unassembled WGS sequence"/>
</dbReference>
<keyword evidence="3" id="KW-1185">Reference proteome</keyword>